<dbReference type="WBParaSite" id="TCNE_0000350901-mRNA-1">
    <property type="protein sequence ID" value="TCNE_0000350901-mRNA-1"/>
    <property type="gene ID" value="TCNE_0000350901"/>
</dbReference>
<accession>A0A183U4T9</accession>
<dbReference type="PANTHER" id="PTHR47159:SF3">
    <property type="entry name" value="CRAL-TRIO DOMAIN-CONTAINING PROTEIN"/>
    <property type="match status" value="1"/>
</dbReference>
<keyword evidence="2" id="KW-1185">Reference proteome</keyword>
<gene>
    <name evidence="1" type="ORF">TCNE_LOCUS3510</name>
</gene>
<evidence type="ECO:0000313" key="2">
    <source>
        <dbReference type="Proteomes" id="UP000050794"/>
    </source>
</evidence>
<protein>
    <submittedName>
        <fullName evidence="3">DNA-directed DNA polymerase</fullName>
    </submittedName>
</protein>
<dbReference type="Proteomes" id="UP000050794">
    <property type="component" value="Unassembled WGS sequence"/>
</dbReference>
<dbReference type="InterPro" id="IPR053302">
    <property type="entry name" value="CRAL-TRIO_domain"/>
</dbReference>
<proteinExistence type="predicted"/>
<organism evidence="2 3">
    <name type="scientific">Toxocara canis</name>
    <name type="common">Canine roundworm</name>
    <dbReference type="NCBI Taxonomy" id="6265"/>
    <lineage>
        <taxon>Eukaryota</taxon>
        <taxon>Metazoa</taxon>
        <taxon>Ecdysozoa</taxon>
        <taxon>Nematoda</taxon>
        <taxon>Chromadorea</taxon>
        <taxon>Rhabditida</taxon>
        <taxon>Spirurina</taxon>
        <taxon>Ascaridomorpha</taxon>
        <taxon>Ascaridoidea</taxon>
        <taxon>Toxocaridae</taxon>
        <taxon>Toxocara</taxon>
    </lineage>
</organism>
<reference evidence="3" key="1">
    <citation type="submission" date="2016-06" db="UniProtKB">
        <authorList>
            <consortium name="WormBaseParasite"/>
        </authorList>
    </citation>
    <scope>IDENTIFICATION</scope>
</reference>
<dbReference type="AlphaFoldDB" id="A0A183U4T9"/>
<dbReference type="Gene3D" id="3.40.525.10">
    <property type="entry name" value="CRAL-TRIO lipid binding domain"/>
    <property type="match status" value="1"/>
</dbReference>
<name>A0A183U4T9_TOXCA</name>
<dbReference type="InterPro" id="IPR036865">
    <property type="entry name" value="CRAL-TRIO_dom_sf"/>
</dbReference>
<reference evidence="1 2" key="2">
    <citation type="submission" date="2018-11" db="EMBL/GenBank/DDBJ databases">
        <authorList>
            <consortium name="Pathogen Informatics"/>
        </authorList>
    </citation>
    <scope>NUCLEOTIDE SEQUENCE [LARGE SCALE GENOMIC DNA]</scope>
</reference>
<evidence type="ECO:0000313" key="3">
    <source>
        <dbReference type="WBParaSite" id="TCNE_0000350901-mRNA-1"/>
    </source>
</evidence>
<sequence>MLYQLNSVKFATSAITEYYDTDFNLLRWLIGHNYNLDVILPKLRNHLHFRQSRWNLDKITEQPRNHPVHAFWKCGLTGPALKTPNTIVNVEQTGSNDYWGMLSTFPINELMKARIYDLEMMLKRVMELENETGIVLRSFTVTLYNIGYPDK</sequence>
<dbReference type="PANTHER" id="PTHR47159">
    <property type="entry name" value="PROTEIN CBG07705-RELATED"/>
    <property type="match status" value="1"/>
</dbReference>
<dbReference type="EMBL" id="UYWY01004557">
    <property type="protein sequence ID" value="VDM29227.1"/>
    <property type="molecule type" value="Genomic_DNA"/>
</dbReference>
<evidence type="ECO:0000313" key="1">
    <source>
        <dbReference type="EMBL" id="VDM29227.1"/>
    </source>
</evidence>